<accession>A0A8H5H836</accession>
<organism evidence="1 2">
    <name type="scientific">Collybiopsis confluens</name>
    <dbReference type="NCBI Taxonomy" id="2823264"/>
    <lineage>
        <taxon>Eukaryota</taxon>
        <taxon>Fungi</taxon>
        <taxon>Dikarya</taxon>
        <taxon>Basidiomycota</taxon>
        <taxon>Agaricomycotina</taxon>
        <taxon>Agaricomycetes</taxon>
        <taxon>Agaricomycetidae</taxon>
        <taxon>Agaricales</taxon>
        <taxon>Marasmiineae</taxon>
        <taxon>Omphalotaceae</taxon>
        <taxon>Collybiopsis</taxon>
    </lineage>
</organism>
<dbReference type="Proteomes" id="UP000518752">
    <property type="component" value="Unassembled WGS sequence"/>
</dbReference>
<reference evidence="1 2" key="1">
    <citation type="journal article" date="2020" name="ISME J.">
        <title>Uncovering the hidden diversity of litter-decomposition mechanisms in mushroom-forming fungi.</title>
        <authorList>
            <person name="Floudas D."/>
            <person name="Bentzer J."/>
            <person name="Ahren D."/>
            <person name="Johansson T."/>
            <person name="Persson P."/>
            <person name="Tunlid A."/>
        </authorList>
    </citation>
    <scope>NUCLEOTIDE SEQUENCE [LARGE SCALE GENOMIC DNA]</scope>
    <source>
        <strain evidence="1 2">CBS 406.79</strain>
    </source>
</reference>
<comment type="caution">
    <text evidence="1">The sequence shown here is derived from an EMBL/GenBank/DDBJ whole genome shotgun (WGS) entry which is preliminary data.</text>
</comment>
<gene>
    <name evidence="1" type="ORF">D9757_010869</name>
</gene>
<dbReference type="EMBL" id="JAACJN010000077">
    <property type="protein sequence ID" value="KAF5378385.1"/>
    <property type="molecule type" value="Genomic_DNA"/>
</dbReference>
<keyword evidence="2" id="KW-1185">Reference proteome</keyword>
<protein>
    <submittedName>
        <fullName evidence="1">Uncharacterized protein</fullName>
    </submittedName>
</protein>
<name>A0A8H5H836_9AGAR</name>
<proteinExistence type="predicted"/>
<evidence type="ECO:0000313" key="2">
    <source>
        <dbReference type="Proteomes" id="UP000518752"/>
    </source>
</evidence>
<sequence length="80" mass="8745">MQRSNARSTSCLLRHHQSTTFSLSSLQPFLPSSSILSTAPPGAPFPSAASKQRSPMSSMIPEIMIPPLDVLPFRSNVYEK</sequence>
<evidence type="ECO:0000313" key="1">
    <source>
        <dbReference type="EMBL" id="KAF5378385.1"/>
    </source>
</evidence>
<dbReference type="AlphaFoldDB" id="A0A8H5H836"/>